<comment type="catalytic activity">
    <reaction evidence="1 7">
        <text>Exonucleolytic cleavage in the 3'- to 5'-direction to yield nucleoside 5'-phosphates.</text>
        <dbReference type="EC" id="3.1.13.1"/>
    </reaction>
</comment>
<dbReference type="Pfam" id="PF17876">
    <property type="entry name" value="CSD2"/>
    <property type="match status" value="1"/>
</dbReference>
<accession>A0ABM6RVA6</accession>
<evidence type="ECO:0000313" key="9">
    <source>
        <dbReference type="EMBL" id="AUW95361.1"/>
    </source>
</evidence>
<dbReference type="InterPro" id="IPR050180">
    <property type="entry name" value="RNR_Ribonuclease"/>
</dbReference>
<evidence type="ECO:0000256" key="4">
    <source>
        <dbReference type="ARBA" id="ARBA00022801"/>
    </source>
</evidence>
<dbReference type="PROSITE" id="PS01175">
    <property type="entry name" value="RIBONUCLEASE_II"/>
    <property type="match status" value="1"/>
</dbReference>
<keyword evidence="5 7" id="KW-0269">Exonuclease</keyword>
<evidence type="ECO:0000256" key="6">
    <source>
        <dbReference type="ARBA" id="ARBA00022884"/>
    </source>
</evidence>
<organism evidence="9 10">
    <name type="scientific">Sulfobacillus thermotolerans</name>
    <dbReference type="NCBI Taxonomy" id="338644"/>
    <lineage>
        <taxon>Bacteria</taxon>
        <taxon>Bacillati</taxon>
        <taxon>Bacillota</taxon>
        <taxon>Clostridia</taxon>
        <taxon>Eubacteriales</taxon>
        <taxon>Clostridiales Family XVII. Incertae Sedis</taxon>
        <taxon>Sulfobacillus</taxon>
    </lineage>
</organism>
<dbReference type="InterPro" id="IPR022966">
    <property type="entry name" value="RNase_II/R_CS"/>
</dbReference>
<dbReference type="NCBIfam" id="TIGR02063">
    <property type="entry name" value="RNase_R"/>
    <property type="match status" value="1"/>
</dbReference>
<proteinExistence type="inferred from homology"/>
<evidence type="ECO:0000313" key="10">
    <source>
        <dbReference type="Proteomes" id="UP000325292"/>
    </source>
</evidence>
<dbReference type="InterPro" id="IPR004476">
    <property type="entry name" value="RNase_II/RNase_R"/>
</dbReference>
<dbReference type="PANTHER" id="PTHR23355">
    <property type="entry name" value="RIBONUCLEASE"/>
    <property type="match status" value="1"/>
</dbReference>
<dbReference type="SUPFAM" id="SSF50249">
    <property type="entry name" value="Nucleic acid-binding proteins"/>
    <property type="match status" value="4"/>
</dbReference>
<keyword evidence="2 7" id="KW-0963">Cytoplasm</keyword>
<dbReference type="SMART" id="SM00955">
    <property type="entry name" value="RNB"/>
    <property type="match status" value="1"/>
</dbReference>
<gene>
    <name evidence="7" type="primary">rnr</name>
    <name evidence="9" type="ORF">BXT84_02955</name>
</gene>
<dbReference type="NCBIfam" id="TIGR00358">
    <property type="entry name" value="3_prime_RNase"/>
    <property type="match status" value="1"/>
</dbReference>
<keyword evidence="6 7" id="KW-0694">RNA-binding</keyword>
<evidence type="ECO:0000256" key="5">
    <source>
        <dbReference type="ARBA" id="ARBA00022839"/>
    </source>
</evidence>
<evidence type="ECO:0000256" key="1">
    <source>
        <dbReference type="ARBA" id="ARBA00001849"/>
    </source>
</evidence>
<keyword evidence="10" id="KW-1185">Reference proteome</keyword>
<dbReference type="CDD" id="cd04471">
    <property type="entry name" value="S1_RNase_R"/>
    <property type="match status" value="1"/>
</dbReference>
<comment type="function">
    <text evidence="7">3'-5' exoribonuclease that releases 5'-nucleoside monophosphates and is involved in maturation of structured RNAs.</text>
</comment>
<evidence type="ECO:0000256" key="3">
    <source>
        <dbReference type="ARBA" id="ARBA00022722"/>
    </source>
</evidence>
<dbReference type="Proteomes" id="UP000325292">
    <property type="component" value="Chromosome"/>
</dbReference>
<dbReference type="InterPro" id="IPR003029">
    <property type="entry name" value="S1_domain"/>
</dbReference>
<keyword evidence="4 7" id="KW-0378">Hydrolase</keyword>
<dbReference type="PROSITE" id="PS50126">
    <property type="entry name" value="S1"/>
    <property type="match status" value="1"/>
</dbReference>
<dbReference type="Gene3D" id="2.40.50.140">
    <property type="entry name" value="Nucleic acid-binding proteins"/>
    <property type="match status" value="2"/>
</dbReference>
<protein>
    <recommendedName>
        <fullName evidence="7">Ribonuclease R</fullName>
        <shortName evidence="7">RNase R</shortName>
        <ecNumber evidence="7">3.1.13.1</ecNumber>
    </recommendedName>
</protein>
<dbReference type="InterPro" id="IPR012340">
    <property type="entry name" value="NA-bd_OB-fold"/>
</dbReference>
<evidence type="ECO:0000256" key="2">
    <source>
        <dbReference type="ARBA" id="ARBA00022490"/>
    </source>
</evidence>
<dbReference type="EMBL" id="CP019454">
    <property type="protein sequence ID" value="AUW95361.1"/>
    <property type="molecule type" value="Genomic_DNA"/>
</dbReference>
<evidence type="ECO:0000259" key="8">
    <source>
        <dbReference type="PROSITE" id="PS50126"/>
    </source>
</evidence>
<keyword evidence="3 7" id="KW-0540">Nuclease</keyword>
<name>A0ABM6RVA6_9FIRM</name>
<evidence type="ECO:0000256" key="7">
    <source>
        <dbReference type="HAMAP-Rule" id="MF_01895"/>
    </source>
</evidence>
<dbReference type="InterPro" id="IPR040476">
    <property type="entry name" value="CSD2"/>
</dbReference>
<dbReference type="SMART" id="SM00316">
    <property type="entry name" value="S1"/>
    <property type="match status" value="1"/>
</dbReference>
<feature type="domain" description="S1 motif" evidence="8">
    <location>
        <begin position="619"/>
        <end position="699"/>
    </location>
</feature>
<comment type="similarity">
    <text evidence="7">Belongs to the RNR ribonuclease family. RNase R subfamily.</text>
</comment>
<dbReference type="Pfam" id="PF00773">
    <property type="entry name" value="RNB"/>
    <property type="match status" value="1"/>
</dbReference>
<dbReference type="Pfam" id="PF00575">
    <property type="entry name" value="S1"/>
    <property type="match status" value="1"/>
</dbReference>
<comment type="subcellular location">
    <subcellularLocation>
        <location evidence="7">Cytoplasm</location>
    </subcellularLocation>
</comment>
<sequence length="714" mass="81514">MPGKESAYHDRLKRLPERIFALLADRPPLPEDQLLKKLNIARSPGKGLFKLYGQYRREGWLVRDDEGRMTIRTRHGHLRINPRGFGFVMNTEFPGDDVFVPERWFFGARHDDDVLIWYHDTPNGLEGRVMNVLSRATNEVTGRLERNRLGWRVIPDDARKPVVDVTLPNGHKARPGDMVQATITEWPLDPRRPVRGEVTRTLGSPLQPGVDVSVVALEHHLPLEFPRPVLEEANRLPDSVQESDWVGRLDLTDELIVTIDGADSKDLDDAISVRALDDGGFEVGVHIADVSYYVKEGSPLDLEAMQRGTSVYLVDRVIPMLPERLSNGIASLNPGVLRLCVSAIIRLDRMGRRVHAEFHRSVIRSRHRLTYEGVNAILAGKQDDVEHLRPFLETAVHVRHLLRELRQARGAVDFDLPESKVVLDVNGFPVDIVPRERGLAETLIEEFMLLANETVAHTLLEYKLPGLFRIHEEPGDRMEQFREMIGALGYRLPEKVTPKHLQDLIARVKGKPEERVVNSALLRTMKQARYQPENTGHFGLATDEYTHFTSPIRRYPDLWVHRILTGWMEKRATGDTLARWKAKVAEIGEIASQRERAAMEAERDSVALKEAQYMADKLGERYDAVISGVTNFGVFVELPNLIEGLVRMEDLPPDYWVHDPVHYRLKGQRTGREYQLGQPVTAEVVRVDIPMKRIDFRLVQEGEARMPAKRRQKV</sequence>
<dbReference type="PANTHER" id="PTHR23355:SF9">
    <property type="entry name" value="DIS3-LIKE EXONUCLEASE 2"/>
    <property type="match status" value="1"/>
</dbReference>
<dbReference type="InterPro" id="IPR001900">
    <property type="entry name" value="RNase_II/R"/>
</dbReference>
<reference evidence="9 10" key="1">
    <citation type="journal article" date="2019" name="Sci. Rep.">
        <title>Sulfobacillus thermotolerans: new insights into resistance and metabolic capacities of acidophilic chemolithotrophs.</title>
        <authorList>
            <person name="Panyushkina A.E."/>
            <person name="Babenko V.V."/>
            <person name="Nikitina A.S."/>
            <person name="Selezneva O.V."/>
            <person name="Tsaplina I.A."/>
            <person name="Letarova M.A."/>
            <person name="Kostryukova E.S."/>
            <person name="Letarov A.V."/>
        </authorList>
    </citation>
    <scope>NUCLEOTIDE SEQUENCE [LARGE SCALE GENOMIC DNA]</scope>
    <source>
        <strain evidence="9 10">Kr1</strain>
    </source>
</reference>
<dbReference type="InterPro" id="IPR011805">
    <property type="entry name" value="RNase_R"/>
</dbReference>
<dbReference type="EC" id="3.1.13.1" evidence="7"/>
<dbReference type="HAMAP" id="MF_01895">
    <property type="entry name" value="RNase_R"/>
    <property type="match status" value="1"/>
</dbReference>